<dbReference type="CDD" id="cd11020">
    <property type="entry name" value="CuRO_1_CuNIR"/>
    <property type="match status" value="1"/>
</dbReference>
<evidence type="ECO:0000313" key="17">
    <source>
        <dbReference type="EMBL" id="MBB3105769.1"/>
    </source>
</evidence>
<evidence type="ECO:0000256" key="2">
    <source>
        <dbReference type="ARBA" id="ARBA00011233"/>
    </source>
</evidence>
<evidence type="ECO:0000256" key="13">
    <source>
        <dbReference type="PROSITE-ProRule" id="PRU00433"/>
    </source>
</evidence>
<dbReference type="Proteomes" id="UP000588111">
    <property type="component" value="Unassembled WGS sequence"/>
</dbReference>
<feature type="binding site" description="type 1 copper site" evidence="12">
    <location>
        <position position="196"/>
    </location>
    <ligand>
        <name>Cu cation</name>
        <dbReference type="ChEBI" id="CHEBI:23378"/>
        <label>1</label>
    </ligand>
</feature>
<reference evidence="17 18" key="1">
    <citation type="submission" date="2020-08" db="EMBL/GenBank/DDBJ databases">
        <title>Genomic Encyclopedia of Type Strains, Phase III (KMG-III): the genomes of soil and plant-associated and newly described type strains.</title>
        <authorList>
            <person name="Whitman W."/>
        </authorList>
    </citation>
    <scope>NUCLEOTIDE SEQUENCE [LARGE SCALE GENOMIC DNA]</scope>
    <source>
        <strain evidence="17 18">CECT 5885</strain>
    </source>
</reference>
<dbReference type="PRINTS" id="PR00695">
    <property type="entry name" value="CUNO2RDTASE"/>
</dbReference>
<dbReference type="InterPro" id="IPR001287">
    <property type="entry name" value="NO2-reductase_Cu"/>
</dbReference>
<dbReference type="GO" id="GO:0020037">
    <property type="term" value="F:heme binding"/>
    <property type="evidence" value="ECO:0007669"/>
    <property type="project" value="InterPro"/>
</dbReference>
<feature type="region of interest" description="Disordered" evidence="15">
    <location>
        <begin position="35"/>
        <end position="64"/>
    </location>
</feature>
<dbReference type="InterPro" id="IPR011707">
    <property type="entry name" value="Cu-oxidase-like_N"/>
</dbReference>
<evidence type="ECO:0000259" key="16">
    <source>
        <dbReference type="PROSITE" id="PS51007"/>
    </source>
</evidence>
<comment type="catalytic activity">
    <reaction evidence="11 14">
        <text>nitric oxide + Fe(III)-[cytochrome c] + H2O = Fe(II)-[cytochrome c] + nitrite + 2 H(+)</text>
        <dbReference type="Rhea" id="RHEA:15233"/>
        <dbReference type="Rhea" id="RHEA-COMP:10350"/>
        <dbReference type="Rhea" id="RHEA-COMP:14399"/>
        <dbReference type="ChEBI" id="CHEBI:15377"/>
        <dbReference type="ChEBI" id="CHEBI:15378"/>
        <dbReference type="ChEBI" id="CHEBI:16301"/>
        <dbReference type="ChEBI" id="CHEBI:16480"/>
        <dbReference type="ChEBI" id="CHEBI:29033"/>
        <dbReference type="ChEBI" id="CHEBI:29034"/>
        <dbReference type="EC" id="1.7.2.1"/>
    </reaction>
</comment>
<dbReference type="PROSITE" id="PS51007">
    <property type="entry name" value="CYTC"/>
    <property type="match status" value="1"/>
</dbReference>
<keyword evidence="10 12" id="KW-0186">Copper</keyword>
<feature type="binding site" description="type 1 copper site" evidence="12">
    <location>
        <position position="187"/>
    </location>
    <ligand>
        <name>Cu cation</name>
        <dbReference type="ChEBI" id="CHEBI:23378"/>
        <label>1</label>
    </ligand>
</feature>
<dbReference type="EMBL" id="JACHXL010000001">
    <property type="protein sequence ID" value="MBB3105769.1"/>
    <property type="molecule type" value="Genomic_DNA"/>
</dbReference>
<feature type="compositionally biased region" description="Polar residues" evidence="15">
    <location>
        <begin position="41"/>
        <end position="54"/>
    </location>
</feature>
<comment type="caution">
    <text evidence="17">The sequence shown here is derived from an EMBL/GenBank/DDBJ whole genome shotgun (WGS) entry which is preliminary data.</text>
</comment>
<evidence type="ECO:0000256" key="12">
    <source>
        <dbReference type="PIRSR" id="PIRSR601287-1"/>
    </source>
</evidence>
<feature type="chain" id="PRO_5033102448" description="Copper-containing nitrite reductase" evidence="14">
    <location>
        <begin position="34"/>
        <end position="508"/>
    </location>
</feature>
<keyword evidence="8 14" id="KW-0560">Oxidoreductase</keyword>
<feature type="signal peptide" evidence="14">
    <location>
        <begin position="1"/>
        <end position="33"/>
    </location>
</feature>
<dbReference type="SUPFAM" id="SSF49503">
    <property type="entry name" value="Cupredoxins"/>
    <property type="match status" value="2"/>
</dbReference>
<comment type="subunit">
    <text evidence="2 14">Homotrimer.</text>
</comment>
<evidence type="ECO:0000256" key="1">
    <source>
        <dbReference type="ARBA" id="ARBA00010609"/>
    </source>
</evidence>
<dbReference type="AlphaFoldDB" id="A0A839T9F6"/>
<feature type="domain" description="Cytochrome c" evidence="16">
    <location>
        <begin position="403"/>
        <end position="491"/>
    </location>
</feature>
<keyword evidence="18" id="KW-1185">Reference proteome</keyword>
<dbReference type="Pfam" id="PF07732">
    <property type="entry name" value="Cu-oxidase_3"/>
    <property type="match status" value="1"/>
</dbReference>
<dbReference type="CDD" id="cd04208">
    <property type="entry name" value="CuRO_2_CuNIR"/>
    <property type="match status" value="1"/>
</dbReference>
<feature type="binding site" description="type 1 copper site" evidence="12">
    <location>
        <position position="147"/>
    </location>
    <ligand>
        <name>Cu cation</name>
        <dbReference type="ChEBI" id="CHEBI:23378"/>
        <label>1</label>
    </ligand>
</feature>
<evidence type="ECO:0000256" key="7">
    <source>
        <dbReference type="ARBA" id="ARBA00022737"/>
    </source>
</evidence>
<feature type="binding site" description="type 1 copper site" evidence="12">
    <location>
        <position position="188"/>
    </location>
    <ligand>
        <name>Cu cation</name>
        <dbReference type="ChEBI" id="CHEBI:23378"/>
        <label>1</label>
    </ligand>
</feature>
<keyword evidence="9 13" id="KW-0408">Iron</keyword>
<gene>
    <name evidence="17" type="ORF">FHS24_000260</name>
</gene>
<dbReference type="SUPFAM" id="SSF46626">
    <property type="entry name" value="Cytochrome c"/>
    <property type="match status" value="1"/>
</dbReference>
<accession>A0A839T9F6</accession>
<feature type="binding site" description="type 1 copper site" evidence="12">
    <location>
        <position position="152"/>
    </location>
    <ligand>
        <name>Cu cation</name>
        <dbReference type="ChEBI" id="CHEBI:23378"/>
        <label>1</label>
    </ligand>
</feature>
<evidence type="ECO:0000313" key="18">
    <source>
        <dbReference type="Proteomes" id="UP000588111"/>
    </source>
</evidence>
<proteinExistence type="inferred from homology"/>
<dbReference type="NCBIfam" id="TIGR02376">
    <property type="entry name" value="Cu_nitrite_red"/>
    <property type="match status" value="1"/>
</dbReference>
<sequence>MRLFNSTPFHHQSLSYSKLALACLLALSTAGMAGCDKSTPDEASTTKAETTQATKDSKAPNTKNDELPVIDAIITHAPDVPPPIDRDYAAKVIVKMETVEKTMRLADGVEYNFWTFGGQVPGQFIRVRQGDEIEFHLSNHPDSKMPHNIDLHAVTGPGGGAASSFTSPGYTSEFNFKALKPGLYVYHCAVAPVGMHIANGMYGLILVEPEEGLPKVDREFYVMQGDFYTKGSYGDKGLQPFDMEKAVKEQADYVLFNGSVGALTGENSLKAKVGETVRLFVGNGGPNLVSSFHVIGEIFDKVNVEGGSAENHNVQTTLIPAGGAAITQFKVDVPGELVMVDHSIFRAFNKGALGIIDVQGPENAKIYSGKVREEVYLPEGSAAQSLGNTNTPAPVITAANKQERIKMGKSVYASNCAACHQLNGAGIPKAFPPLAKSDYLNQDPKRAINAILHGLTGKITVNGEEYNSVMPAVALDDEKVANVVTYIINSWGNKGGEVTPADVKAARK</sequence>
<dbReference type="GO" id="GO:0009055">
    <property type="term" value="F:electron transfer activity"/>
    <property type="evidence" value="ECO:0007669"/>
    <property type="project" value="InterPro"/>
</dbReference>
<dbReference type="Gene3D" id="2.60.40.420">
    <property type="entry name" value="Cupredoxins - blue copper proteins"/>
    <property type="match status" value="2"/>
</dbReference>
<feature type="binding site" description="type 1 copper site" evidence="12">
    <location>
        <position position="201"/>
    </location>
    <ligand>
        <name>Cu cation</name>
        <dbReference type="ChEBI" id="CHEBI:23378"/>
        <label>1</label>
    </ligand>
</feature>
<evidence type="ECO:0000256" key="10">
    <source>
        <dbReference type="ARBA" id="ARBA00023008"/>
    </source>
</evidence>
<dbReference type="FunFam" id="2.60.40.420:FF:000093">
    <property type="entry name" value="Copper-containing nitrite reductase"/>
    <property type="match status" value="1"/>
</dbReference>
<dbReference type="PROSITE" id="PS51257">
    <property type="entry name" value="PROKAR_LIPOPROTEIN"/>
    <property type="match status" value="1"/>
</dbReference>
<keyword evidence="14" id="KW-0732">Signal</keyword>
<feature type="binding site" description="type 1 copper site" evidence="12">
    <location>
        <position position="342"/>
    </location>
    <ligand>
        <name>Cu cation</name>
        <dbReference type="ChEBI" id="CHEBI:23378"/>
        <label>1</label>
    </ligand>
</feature>
<evidence type="ECO:0000256" key="5">
    <source>
        <dbReference type="ARBA" id="ARBA00022617"/>
    </source>
</evidence>
<protein>
    <recommendedName>
        <fullName evidence="4 14">Copper-containing nitrite reductase</fullName>
        <ecNumber evidence="3 14">1.7.2.1</ecNumber>
    </recommendedName>
</protein>
<evidence type="ECO:0000256" key="6">
    <source>
        <dbReference type="ARBA" id="ARBA00022723"/>
    </source>
</evidence>
<dbReference type="PANTHER" id="PTHR35008">
    <property type="entry name" value="BLL4482 PROTEIN-RELATED"/>
    <property type="match status" value="1"/>
</dbReference>
<dbReference type="GO" id="GO:0005507">
    <property type="term" value="F:copper ion binding"/>
    <property type="evidence" value="ECO:0007669"/>
    <property type="project" value="InterPro"/>
</dbReference>
<organism evidence="17 18">
    <name type="scientific">Psychrobacter luti</name>
    <dbReference type="NCBI Taxonomy" id="198481"/>
    <lineage>
        <taxon>Bacteria</taxon>
        <taxon>Pseudomonadati</taxon>
        <taxon>Pseudomonadota</taxon>
        <taxon>Gammaproteobacteria</taxon>
        <taxon>Moraxellales</taxon>
        <taxon>Moraxellaceae</taxon>
        <taxon>Psychrobacter</taxon>
    </lineage>
</organism>
<dbReference type="InterPro" id="IPR009056">
    <property type="entry name" value="Cyt_c-like_dom"/>
</dbReference>
<evidence type="ECO:0000256" key="4">
    <source>
        <dbReference type="ARBA" id="ARBA00017290"/>
    </source>
</evidence>
<comment type="cofactor">
    <cofactor evidence="14">
        <name>Cu(+)</name>
        <dbReference type="ChEBI" id="CHEBI:49552"/>
    </cofactor>
    <text evidence="14">Binds 1 Cu(+) ion.</text>
</comment>
<dbReference type="Gene3D" id="1.10.760.10">
    <property type="entry name" value="Cytochrome c-like domain"/>
    <property type="match status" value="1"/>
</dbReference>
<keyword evidence="7" id="KW-0677">Repeat</keyword>
<feature type="compositionally biased region" description="Basic and acidic residues" evidence="15">
    <location>
        <begin position="55"/>
        <end position="64"/>
    </location>
</feature>
<evidence type="ECO:0000256" key="14">
    <source>
        <dbReference type="RuleBase" id="RU365025"/>
    </source>
</evidence>
<evidence type="ECO:0000256" key="9">
    <source>
        <dbReference type="ARBA" id="ARBA00023004"/>
    </source>
</evidence>
<evidence type="ECO:0000256" key="8">
    <source>
        <dbReference type="ARBA" id="ARBA00023002"/>
    </source>
</evidence>
<keyword evidence="5 13" id="KW-0349">Heme</keyword>
<evidence type="ECO:0000256" key="3">
    <source>
        <dbReference type="ARBA" id="ARBA00011882"/>
    </source>
</evidence>
<evidence type="ECO:0000256" key="15">
    <source>
        <dbReference type="SAM" id="MobiDB-lite"/>
    </source>
</evidence>
<comment type="similarity">
    <text evidence="1 14">Belongs to the multicopper oxidase family.</text>
</comment>
<dbReference type="InterPro" id="IPR051459">
    <property type="entry name" value="Cytochrome_c-type_DH"/>
</dbReference>
<name>A0A839T9F6_9GAMM</name>
<dbReference type="InterPro" id="IPR036909">
    <property type="entry name" value="Cyt_c-like_dom_sf"/>
</dbReference>
<comment type="cofactor">
    <cofactor evidence="14">
        <name>Cu(2+)</name>
        <dbReference type="ChEBI" id="CHEBI:29036"/>
    </cofactor>
    <text evidence="14">Binds 1 Cu(+) ion.</text>
</comment>
<keyword evidence="6 12" id="KW-0479">Metal-binding</keyword>
<dbReference type="Pfam" id="PF00034">
    <property type="entry name" value="Cytochrom_C"/>
    <property type="match status" value="1"/>
</dbReference>
<evidence type="ECO:0000256" key="11">
    <source>
        <dbReference type="ARBA" id="ARBA00049340"/>
    </source>
</evidence>
<dbReference type="EC" id="1.7.2.1" evidence="3 14"/>
<dbReference type="PANTHER" id="PTHR35008:SF8">
    <property type="entry name" value="ALCOHOL DEHYDROGENASE CYTOCHROME C SUBUNIT"/>
    <property type="match status" value="1"/>
</dbReference>
<dbReference type="InterPro" id="IPR008972">
    <property type="entry name" value="Cupredoxin"/>
</dbReference>
<dbReference type="GO" id="GO:0050421">
    <property type="term" value="F:nitrite reductase (NO-forming) activity"/>
    <property type="evidence" value="ECO:0007669"/>
    <property type="project" value="UniProtKB-EC"/>
</dbReference>
<dbReference type="RefSeq" id="WP_201599003.1">
    <property type="nucleotide sequence ID" value="NZ_CAJHAH010000004.1"/>
</dbReference>